<dbReference type="PANTHER" id="PTHR36107">
    <property type="entry name" value="SMALL, ACID-SOLUBLE SPORE PROTEIN A"/>
    <property type="match status" value="1"/>
</dbReference>
<evidence type="ECO:0000256" key="2">
    <source>
        <dbReference type="ARBA" id="ARBA00005442"/>
    </source>
</evidence>
<evidence type="ECO:0000256" key="1">
    <source>
        <dbReference type="ARBA" id="ARBA00003863"/>
    </source>
</evidence>
<comment type="similarity">
    <text evidence="2">Belongs to the alpha/beta-type SASP family.</text>
</comment>
<evidence type="ECO:0000313" key="6">
    <source>
        <dbReference type="Proteomes" id="UP001205748"/>
    </source>
</evidence>
<dbReference type="Gene3D" id="6.10.10.80">
    <property type="entry name" value="Small, acid-soluble spore protein, alpha/beta type-like"/>
    <property type="match status" value="1"/>
</dbReference>
<dbReference type="AlphaFoldDB" id="A0AAE3HCP7"/>
<dbReference type="GO" id="GO:0006265">
    <property type="term" value="P:DNA topological change"/>
    <property type="evidence" value="ECO:0007669"/>
    <property type="project" value="InterPro"/>
</dbReference>
<dbReference type="PROSITE" id="PS00304">
    <property type="entry name" value="SASP_1"/>
    <property type="match status" value="1"/>
</dbReference>
<dbReference type="RefSeq" id="WP_257529058.1">
    <property type="nucleotide sequence ID" value="NZ_JANKAS010000001.1"/>
</dbReference>
<dbReference type="Proteomes" id="UP001205748">
    <property type="component" value="Unassembled WGS sequence"/>
</dbReference>
<protein>
    <submittedName>
        <fullName evidence="5">Alpha/beta-type small acid-soluble spore protein</fullName>
    </submittedName>
</protein>
<name>A0AAE3HCP7_9FIRM</name>
<gene>
    <name evidence="5" type="ORF">NSA47_01425</name>
</gene>
<keyword evidence="3" id="KW-0749">Sporulation</keyword>
<dbReference type="GO" id="GO:0030435">
    <property type="term" value="P:sporulation resulting in formation of a cellular spore"/>
    <property type="evidence" value="ECO:0007669"/>
    <property type="project" value="UniProtKB-KW"/>
</dbReference>
<reference evidence="5" key="1">
    <citation type="submission" date="2022-07" db="EMBL/GenBank/DDBJ databases">
        <title>Enhanced cultured diversity of the mouse gut microbiota enables custom-made synthetic communities.</title>
        <authorList>
            <person name="Afrizal A."/>
        </authorList>
    </citation>
    <scope>NUCLEOTIDE SEQUENCE</scope>
    <source>
        <strain evidence="5">DSM 28593</strain>
    </source>
</reference>
<dbReference type="InterPro" id="IPR018126">
    <property type="entry name" value="SASP_alpha/beta-type_CS"/>
</dbReference>
<evidence type="ECO:0000313" key="5">
    <source>
        <dbReference type="EMBL" id="MCR1897651.1"/>
    </source>
</evidence>
<keyword evidence="4" id="KW-0238">DNA-binding</keyword>
<dbReference type="PANTHER" id="PTHR36107:SF1">
    <property type="entry name" value="SMALL, ACID-SOLUBLE SPORE PROTEIN A"/>
    <property type="match status" value="1"/>
</dbReference>
<comment type="function">
    <text evidence="1">SASP are bound to spore DNA. They are double-stranded DNA-binding proteins that cause DNA to change to an a-like conformation. They protect the DNA backbone from chemical and enzymatic cleavage and are thus involved in dormant spore's high resistance to UV light.</text>
</comment>
<dbReference type="InterPro" id="IPR001448">
    <property type="entry name" value="SASP_alpha/beta-type"/>
</dbReference>
<evidence type="ECO:0000256" key="3">
    <source>
        <dbReference type="ARBA" id="ARBA00022969"/>
    </source>
</evidence>
<proteinExistence type="inferred from homology"/>
<keyword evidence="6" id="KW-1185">Reference proteome</keyword>
<organism evidence="5 6">
    <name type="scientific">Irregularibacter muris</name>
    <dbReference type="NCBI Taxonomy" id="1796619"/>
    <lineage>
        <taxon>Bacteria</taxon>
        <taxon>Bacillati</taxon>
        <taxon>Bacillota</taxon>
        <taxon>Clostridia</taxon>
        <taxon>Eubacteriales</taxon>
        <taxon>Eubacteriaceae</taxon>
        <taxon>Irregularibacter</taxon>
    </lineage>
</organism>
<dbReference type="InterPro" id="IPR050847">
    <property type="entry name" value="SASP_DNA-binding"/>
</dbReference>
<dbReference type="GO" id="GO:0003690">
    <property type="term" value="F:double-stranded DNA binding"/>
    <property type="evidence" value="ECO:0007669"/>
    <property type="project" value="InterPro"/>
</dbReference>
<dbReference type="InterPro" id="IPR038300">
    <property type="entry name" value="SASP_sf_alpha/beta"/>
</dbReference>
<dbReference type="EMBL" id="JANKAS010000001">
    <property type="protein sequence ID" value="MCR1897651.1"/>
    <property type="molecule type" value="Genomic_DNA"/>
</dbReference>
<accession>A0AAE3HCP7</accession>
<dbReference type="Pfam" id="PF00269">
    <property type="entry name" value="SASP"/>
    <property type="match status" value="1"/>
</dbReference>
<comment type="caution">
    <text evidence="5">The sequence shown here is derived from an EMBL/GenBank/DDBJ whole genome shotgun (WGS) entry which is preliminary data.</text>
</comment>
<evidence type="ECO:0000256" key="4">
    <source>
        <dbReference type="ARBA" id="ARBA00023125"/>
    </source>
</evidence>
<sequence>MANRSSNRVLVPEARKALDSFKLEVANELGIANYDSMDKGNLTSRENGYVGGTMVKKMIEKAQNQMAGK</sequence>